<dbReference type="STRING" id="48709.A0A1D2MMJ5"/>
<keyword evidence="4" id="KW-1185">Reference proteome</keyword>
<proteinExistence type="predicted"/>
<evidence type="ECO:0000256" key="1">
    <source>
        <dbReference type="PROSITE-ProRule" id="PRU00135"/>
    </source>
</evidence>
<dbReference type="GO" id="GO:0005085">
    <property type="term" value="F:guanyl-nucleotide exchange factor activity"/>
    <property type="evidence" value="ECO:0007669"/>
    <property type="project" value="UniProtKB-KW"/>
</dbReference>
<keyword evidence="1" id="KW-0344">Guanine-nucleotide releasing factor</keyword>
<accession>A0A1D2MMJ5</accession>
<dbReference type="AlphaFoldDB" id="A0A1D2MMJ5"/>
<dbReference type="EMBL" id="LJIJ01000863">
    <property type="protein sequence ID" value="ODM94091.1"/>
    <property type="molecule type" value="Genomic_DNA"/>
</dbReference>
<name>A0A1D2MMJ5_ORCCI</name>
<evidence type="ECO:0000313" key="3">
    <source>
        <dbReference type="EMBL" id="ODM94091.1"/>
    </source>
</evidence>
<dbReference type="Proteomes" id="UP000094527">
    <property type="component" value="Unassembled WGS sequence"/>
</dbReference>
<dbReference type="InterPro" id="IPR023578">
    <property type="entry name" value="Ras_GEF_dom_sf"/>
</dbReference>
<dbReference type="Pfam" id="PF00618">
    <property type="entry name" value="RasGEF_N"/>
    <property type="match status" value="1"/>
</dbReference>
<protein>
    <submittedName>
        <fullName evidence="3">Ras-GEF domain-containing family member 1A</fullName>
    </submittedName>
</protein>
<reference evidence="3 4" key="1">
    <citation type="journal article" date="2016" name="Genome Biol. Evol.">
        <title>Gene Family Evolution Reflects Adaptation to Soil Environmental Stressors in the Genome of the Collembolan Orchesella cincta.</title>
        <authorList>
            <person name="Faddeeva-Vakhrusheva A."/>
            <person name="Derks M.F."/>
            <person name="Anvar S.Y."/>
            <person name="Agamennone V."/>
            <person name="Suring W."/>
            <person name="Smit S."/>
            <person name="van Straalen N.M."/>
            <person name="Roelofs D."/>
        </authorList>
    </citation>
    <scope>NUCLEOTIDE SEQUENCE [LARGE SCALE GENOMIC DNA]</scope>
    <source>
        <tissue evidence="3">Mixed pool</tissue>
    </source>
</reference>
<gene>
    <name evidence="3" type="ORF">Ocin01_12590</name>
</gene>
<dbReference type="SUPFAM" id="SSF48366">
    <property type="entry name" value="Ras GEF"/>
    <property type="match status" value="1"/>
</dbReference>
<organism evidence="3 4">
    <name type="scientific">Orchesella cincta</name>
    <name type="common">Springtail</name>
    <name type="synonym">Podura cincta</name>
    <dbReference type="NCBI Taxonomy" id="48709"/>
    <lineage>
        <taxon>Eukaryota</taxon>
        <taxon>Metazoa</taxon>
        <taxon>Ecdysozoa</taxon>
        <taxon>Arthropoda</taxon>
        <taxon>Hexapoda</taxon>
        <taxon>Collembola</taxon>
        <taxon>Entomobryomorpha</taxon>
        <taxon>Entomobryoidea</taxon>
        <taxon>Orchesellidae</taxon>
        <taxon>Orchesellinae</taxon>
        <taxon>Orchesella</taxon>
    </lineage>
</organism>
<dbReference type="InterPro" id="IPR000651">
    <property type="entry name" value="Ras-like_Gua-exchang_fac_N"/>
</dbReference>
<evidence type="ECO:0000313" key="4">
    <source>
        <dbReference type="Proteomes" id="UP000094527"/>
    </source>
</evidence>
<dbReference type="OrthoDB" id="20825at2759"/>
<comment type="caution">
    <text evidence="3">The sequence shown here is derived from an EMBL/GenBank/DDBJ whole genome shotgun (WGS) entry which is preliminary data.</text>
</comment>
<evidence type="ECO:0000259" key="2">
    <source>
        <dbReference type="PROSITE" id="PS50212"/>
    </source>
</evidence>
<dbReference type="PROSITE" id="PS50212">
    <property type="entry name" value="RASGEF_NTER"/>
    <property type="match status" value="1"/>
</dbReference>
<feature type="domain" description="N-terminal Ras-GEF" evidence="2">
    <location>
        <begin position="50"/>
        <end position="152"/>
    </location>
</feature>
<sequence length="152" mass="16710">MLSAYDAKCTARYCCTCFIFLKMSFLIRLILEMALALQSSGTGEMDLIFNGPHLMSGTWEALVQHLLPTEAHFPDQDYIFAFLLSARLYVQPHELLGRIFQEVIDVSGSTENSPRSSPQHVRALVGGAGGGATTTTAFGLTDLSEISETFKR</sequence>
<dbReference type="Gene3D" id="1.20.870.10">
    <property type="entry name" value="Son of sevenless (SoS) protein Chain: S domain 1"/>
    <property type="match status" value="1"/>
</dbReference>